<dbReference type="Pfam" id="PF13470">
    <property type="entry name" value="PIN_3"/>
    <property type="match status" value="1"/>
</dbReference>
<name>F5YLT0_TREPZ</name>
<dbReference type="HOGENOM" id="CLU_124456_3_1_12"/>
<dbReference type="AlphaFoldDB" id="F5YLT0"/>
<keyword evidence="3" id="KW-1185">Reference proteome</keyword>
<dbReference type="EMBL" id="CP001843">
    <property type="protein sequence ID" value="AEF83882.1"/>
    <property type="molecule type" value="Genomic_DNA"/>
</dbReference>
<dbReference type="STRING" id="545694.TREPR_3149"/>
<reference evidence="3" key="1">
    <citation type="submission" date="2009-12" db="EMBL/GenBank/DDBJ databases">
        <title>Complete sequence of Treponema primitia strain ZAS-2.</title>
        <authorList>
            <person name="Tetu S.G."/>
            <person name="Matson E."/>
            <person name="Ren Q."/>
            <person name="Seshadri R."/>
            <person name="Elbourne L."/>
            <person name="Hassan K.A."/>
            <person name="Durkin A."/>
            <person name="Radune D."/>
            <person name="Mohamoud Y."/>
            <person name="Shay R."/>
            <person name="Jin S."/>
            <person name="Zhang X."/>
            <person name="Lucey K."/>
            <person name="Ballor N.R."/>
            <person name="Ottesen E."/>
            <person name="Rosenthal R."/>
            <person name="Allen A."/>
            <person name="Leadbetter J.R."/>
            <person name="Paulsen I.T."/>
        </authorList>
    </citation>
    <scope>NUCLEOTIDE SEQUENCE [LARGE SCALE GENOMIC DNA]</scope>
    <source>
        <strain evidence="3">ATCC BAA-887 / DSM 12427 / ZAS-2</strain>
    </source>
</reference>
<dbReference type="Proteomes" id="UP000009223">
    <property type="component" value="Chromosome"/>
</dbReference>
<proteinExistence type="predicted"/>
<evidence type="ECO:0000313" key="2">
    <source>
        <dbReference type="EMBL" id="AEF83882.1"/>
    </source>
</evidence>
<organism evidence="2 3">
    <name type="scientific">Treponema primitia (strain ATCC BAA-887 / DSM 12427 / ZAS-2)</name>
    <dbReference type="NCBI Taxonomy" id="545694"/>
    <lineage>
        <taxon>Bacteria</taxon>
        <taxon>Pseudomonadati</taxon>
        <taxon>Spirochaetota</taxon>
        <taxon>Spirochaetia</taxon>
        <taxon>Spirochaetales</taxon>
        <taxon>Treponemataceae</taxon>
        <taxon>Treponema</taxon>
    </lineage>
</organism>
<dbReference type="eggNOG" id="COG2402">
    <property type="taxonomic scope" value="Bacteria"/>
</dbReference>
<sequence length="142" mass="16097">MEKVFIDSDIILDVLLYRDPFALPAAELFELGSNSNVQLFTTPVVLANVFYMLRKSFGNDKAKTKLYELRSIIHIVPINEKTVDSGLSSKFSDFEDSLQYFAAKENKITILVTRNTKDYPIKDMAVQTAEEYIKSRTDGTDG</sequence>
<feature type="domain" description="PIN" evidence="1">
    <location>
        <begin position="3"/>
        <end position="117"/>
    </location>
</feature>
<gene>
    <name evidence="2" type="ordered locus">TREPR_3149</name>
</gene>
<evidence type="ECO:0000313" key="3">
    <source>
        <dbReference type="Proteomes" id="UP000009223"/>
    </source>
</evidence>
<dbReference type="InterPro" id="IPR002716">
    <property type="entry name" value="PIN_dom"/>
</dbReference>
<dbReference type="KEGG" id="tpi:TREPR_3149"/>
<reference evidence="2 3" key="2">
    <citation type="journal article" date="2011" name="ISME J.">
        <title>RNA-seq reveals cooperative metabolic interactions between two termite-gut spirochete species in co-culture.</title>
        <authorList>
            <person name="Rosenthal A.Z."/>
            <person name="Matson E.G."/>
            <person name="Eldar A."/>
            <person name="Leadbetter J.R."/>
        </authorList>
    </citation>
    <scope>NUCLEOTIDE SEQUENCE [LARGE SCALE GENOMIC DNA]</scope>
    <source>
        <strain evidence="3">ATCC BAA-887 / DSM 12427 / ZAS-2</strain>
    </source>
</reference>
<dbReference type="Gene3D" id="3.40.50.1010">
    <property type="entry name" value="5'-nuclease"/>
    <property type="match status" value="1"/>
</dbReference>
<dbReference type="OrthoDB" id="9787727at2"/>
<evidence type="ECO:0000259" key="1">
    <source>
        <dbReference type="Pfam" id="PF13470"/>
    </source>
</evidence>
<dbReference type="InterPro" id="IPR029060">
    <property type="entry name" value="PIN-like_dom_sf"/>
</dbReference>
<dbReference type="SUPFAM" id="SSF88723">
    <property type="entry name" value="PIN domain-like"/>
    <property type="match status" value="1"/>
</dbReference>
<dbReference type="RefSeq" id="WP_015707114.1">
    <property type="nucleotide sequence ID" value="NC_015578.1"/>
</dbReference>
<dbReference type="CDD" id="cd09854">
    <property type="entry name" value="PIN_VapC-like"/>
    <property type="match status" value="1"/>
</dbReference>
<protein>
    <submittedName>
        <fullName evidence="2">PIN domain protein</fullName>
    </submittedName>
</protein>
<accession>F5YLT0</accession>